<reference evidence="2" key="1">
    <citation type="submission" date="2017-09" db="EMBL/GenBank/DDBJ databases">
        <title>Depth-based differentiation of microbial function through sediment-hosted aquifers and enrichment of novel symbionts in the deep terrestrial subsurface.</title>
        <authorList>
            <person name="Probst A.J."/>
            <person name="Ladd B."/>
            <person name="Jarett J.K."/>
            <person name="Geller-Mcgrath D.E."/>
            <person name="Sieber C.M.K."/>
            <person name="Emerson J.B."/>
            <person name="Anantharaman K."/>
            <person name="Thomas B.C."/>
            <person name="Malmstrom R."/>
            <person name="Stieglmeier M."/>
            <person name="Klingl A."/>
            <person name="Woyke T."/>
            <person name="Ryan C.M."/>
            <person name="Banfield J.F."/>
        </authorList>
    </citation>
    <scope>NUCLEOTIDE SEQUENCE [LARGE SCALE GENOMIC DNA]</scope>
</reference>
<dbReference type="InterPro" id="IPR008949">
    <property type="entry name" value="Isoprenoid_synthase_dom_sf"/>
</dbReference>
<evidence type="ECO:0000313" key="2">
    <source>
        <dbReference type="Proteomes" id="UP000228775"/>
    </source>
</evidence>
<accession>A0A2M7AVU7</accession>
<comment type="caution">
    <text evidence="1">The sequence shown here is derived from an EMBL/GenBank/DDBJ whole genome shotgun (WGS) entry which is preliminary data.</text>
</comment>
<name>A0A2M7AVU7_9BACT</name>
<evidence type="ECO:0000313" key="1">
    <source>
        <dbReference type="EMBL" id="PIU74742.1"/>
    </source>
</evidence>
<protein>
    <submittedName>
        <fullName evidence="1">Uncharacterized protein</fullName>
    </submittedName>
</protein>
<dbReference type="EMBL" id="PEVY01000096">
    <property type="protein sequence ID" value="PIU74742.1"/>
    <property type="molecule type" value="Genomic_DNA"/>
</dbReference>
<dbReference type="SUPFAM" id="SSF48576">
    <property type="entry name" value="Terpenoid synthases"/>
    <property type="match status" value="1"/>
</dbReference>
<gene>
    <name evidence="1" type="ORF">COS76_04565</name>
</gene>
<proteinExistence type="predicted"/>
<feature type="non-terminal residue" evidence="1">
    <location>
        <position position="1"/>
    </location>
</feature>
<sequence>FVVDPYVENFINSHLDLSDEIKTKMLERYRFKKPKLRPAQVRFACELAGGQGWKKVIPLCGAIELKDTSYYCADDVFDKNKNSKMIYIIGNLLSVMANLMVSEIEQVANSKEKFNKIYKALFALNSQIYQGFYIDEHMRGTDESYYMKKAYAYNYWEHILKMAALCFNHIHLSVLKWLI</sequence>
<dbReference type="AlphaFoldDB" id="A0A2M7AVU7"/>
<dbReference type="Gene3D" id="1.10.600.10">
    <property type="entry name" value="Farnesyl Diphosphate Synthase"/>
    <property type="match status" value="1"/>
</dbReference>
<organism evidence="1 2">
    <name type="scientific">Candidatus Portnoybacteria bacterium CG06_land_8_20_14_3_00_39_12</name>
    <dbReference type="NCBI Taxonomy" id="1974809"/>
    <lineage>
        <taxon>Bacteria</taxon>
        <taxon>Candidatus Portnoyibacteriota</taxon>
    </lineage>
</organism>
<dbReference type="Proteomes" id="UP000228775">
    <property type="component" value="Unassembled WGS sequence"/>
</dbReference>